<name>B7BDT1_9BACT</name>
<sequence>MEEVLSFVYKRIRKKMKCESTRTRWKNAWWKKVDLFDKSVYLSVRDVFRVQSYTQLLGKR</sequence>
<reference evidence="1 2" key="1">
    <citation type="submission" date="2008-10" db="EMBL/GenBank/DDBJ databases">
        <title>Draft genome sequence of Parabacteroides johnsonii (DSM 18315).</title>
        <authorList>
            <person name="Sudarsanam P."/>
            <person name="Ley R."/>
            <person name="Guruge J."/>
            <person name="Turnbaugh P.J."/>
            <person name="Mahowald M."/>
            <person name="Liep D."/>
            <person name="Gordon J."/>
        </authorList>
    </citation>
    <scope>NUCLEOTIDE SEQUENCE [LARGE SCALE GENOMIC DNA]</scope>
    <source>
        <strain evidence="1 2">DSM 18315</strain>
    </source>
</reference>
<evidence type="ECO:0000313" key="2">
    <source>
        <dbReference type="Proteomes" id="UP000005510"/>
    </source>
</evidence>
<gene>
    <name evidence="1" type="ORF">PRABACTJOHN_03206</name>
</gene>
<evidence type="ECO:0000313" key="1">
    <source>
        <dbReference type="EMBL" id="EEC95406.1"/>
    </source>
</evidence>
<protein>
    <submittedName>
        <fullName evidence="1">Uncharacterized protein</fullName>
    </submittedName>
</protein>
<comment type="caution">
    <text evidence="1">The sequence shown here is derived from an EMBL/GenBank/DDBJ whole genome shotgun (WGS) entry which is preliminary data.</text>
</comment>
<proteinExistence type="predicted"/>
<dbReference type="AlphaFoldDB" id="B7BDT1"/>
<dbReference type="Proteomes" id="UP000005510">
    <property type="component" value="Unassembled WGS sequence"/>
</dbReference>
<dbReference type="EMBL" id="ABYH01000347">
    <property type="protein sequence ID" value="EEC95406.1"/>
    <property type="molecule type" value="Genomic_DNA"/>
</dbReference>
<accession>B7BDT1</accession>
<organism evidence="1 2">
    <name type="scientific">Parabacteroides johnsonii DSM 18315</name>
    <dbReference type="NCBI Taxonomy" id="537006"/>
    <lineage>
        <taxon>Bacteria</taxon>
        <taxon>Pseudomonadati</taxon>
        <taxon>Bacteroidota</taxon>
        <taxon>Bacteroidia</taxon>
        <taxon>Bacteroidales</taxon>
        <taxon>Tannerellaceae</taxon>
        <taxon>Parabacteroides</taxon>
    </lineage>
</organism>
<dbReference type="HOGENOM" id="CLU_2937448_0_0_10"/>
<reference evidence="1 2" key="2">
    <citation type="submission" date="2008-10" db="EMBL/GenBank/DDBJ databases">
        <authorList>
            <person name="Fulton L."/>
            <person name="Clifton S."/>
            <person name="Fulton B."/>
            <person name="Xu J."/>
            <person name="Minx P."/>
            <person name="Pepin K.H."/>
            <person name="Johnson M."/>
            <person name="Bhonagiri V."/>
            <person name="Nash W.E."/>
            <person name="Mardis E.R."/>
            <person name="Wilson R.K."/>
        </authorList>
    </citation>
    <scope>NUCLEOTIDE SEQUENCE [LARGE SCALE GENOMIC DNA]</scope>
    <source>
        <strain evidence="1 2">DSM 18315</strain>
    </source>
</reference>